<dbReference type="PANTHER" id="PTHR43775">
    <property type="entry name" value="FATTY ACID SYNTHASE"/>
    <property type="match status" value="1"/>
</dbReference>
<dbReference type="InterPro" id="IPR049552">
    <property type="entry name" value="PKS_DH_N"/>
</dbReference>
<evidence type="ECO:0000256" key="2">
    <source>
        <dbReference type="ARBA" id="ARBA00022553"/>
    </source>
</evidence>
<dbReference type="InterPro" id="IPR020841">
    <property type="entry name" value="PKS_Beta-ketoAc_synthase_dom"/>
</dbReference>
<dbReference type="Gene3D" id="1.10.1200.10">
    <property type="entry name" value="ACP-like"/>
    <property type="match status" value="4"/>
</dbReference>
<dbReference type="InterPro" id="IPR014031">
    <property type="entry name" value="Ketoacyl_synth_C"/>
</dbReference>
<dbReference type="Pfam" id="PF00109">
    <property type="entry name" value="ketoacyl-synt"/>
    <property type="match status" value="2"/>
</dbReference>
<evidence type="ECO:0000313" key="7">
    <source>
        <dbReference type="Proteomes" id="UP000789595"/>
    </source>
</evidence>
<feature type="domain" description="Carrier" evidence="4">
    <location>
        <begin position="1032"/>
        <end position="1106"/>
    </location>
</feature>
<dbReference type="InterPro" id="IPR014030">
    <property type="entry name" value="Ketoacyl_synth_N"/>
</dbReference>
<dbReference type="PROSITE" id="PS00012">
    <property type="entry name" value="PHOSPHOPANTETHEINE"/>
    <property type="match status" value="4"/>
</dbReference>
<dbReference type="SMART" id="SM00825">
    <property type="entry name" value="PKS_KS"/>
    <property type="match status" value="2"/>
</dbReference>
<feature type="domain" description="Ketosynthase family 3 (KS3)" evidence="5">
    <location>
        <begin position="183"/>
        <end position="594"/>
    </location>
</feature>
<dbReference type="InterPro" id="IPR020806">
    <property type="entry name" value="PKS_PP-bd"/>
</dbReference>
<feature type="domain" description="Ketosynthase family 3 (KS3)" evidence="5">
    <location>
        <begin position="1131"/>
        <end position="1546"/>
    </location>
</feature>
<dbReference type="PROSITE" id="PS00606">
    <property type="entry name" value="KS3_1"/>
    <property type="match status" value="1"/>
</dbReference>
<proteinExistence type="predicted"/>
<dbReference type="InterPro" id="IPR009081">
    <property type="entry name" value="PP-bd_ACP"/>
</dbReference>
<sequence>MSAGLDSIAAVELSTRMSERLNTELPSTLLFDHPSLRSIADSLSVYDEAEEVLEPKFETAQEPRYLMQRPQRAKAQSTTAVVETISSTLSDILGTRVATDAPLMSVGLDSIAATELTNALAERFDTELPQTLMFDHPTIDAMASFIAETTEMSVAAVTVEREAMPTTTMAMAVMTSRQDAPDRVFLASRQIRCTIPGGCHDPPALKELGLRAWTANSHWPVSRLAAVELQGTSAAYGAFLAPDAFAADAAFFGISRTEARAMDPMAMLVLATTYGALSDSSSNARAKLANAPIGFFLGAGGIISGTGGGTASPPGAKRAPSVYSATSGALSVLSGRLSYTLGLTGPCQTTDTACSSSLVAAHQAVSALKLGESPAAAVAGVMVLTVPVSVAFSAAGMLSALGRCHTFDRRADGYCRGEGCGAFYFSTEADDVAVSGTAVQQDGPSASLTAPNGSSQQRLIEAVEAGNGPSLEAHGTGTALGDPIEVGAATRALCKGRERGSAAIQCTSLKSNMGHLEPAAAAAGLASLVVGPLMASVVAVNAQLRGLNAHLSSIVSSKPFQMPVDVAPRTTALSGSRLSSFGFSGTIAHGAFEARKTIVSMSNDSKSLYRGRRFITSSETTRLDWLLEAPGPQEPRPDEAVVFSGALSPSALLLFSHHVVGGTIILPGVGYVEMAFAASSSRALTAVAFLRPCVLPEPGRGEKCVLRCRRRATGALEIASGHSENDGSFVVHFIGSQDSTHDAVSLKSTNMLTTTKDRHEFLRTEGKSKDEPGTFEYRDFGSGQKRIGLPVYEAVTSWSDEVAQTQEMESLVPQHVATNKLFRLSWSHGEIEEHSQSCQSSSEIVVQLLSISQSPDTVVIVQHEGNYASIRSLREGKFDGRPPSIVGSLTPMGRCSPLVPTSKPMHVVESYEAMNRSVVQKNVKATNKRTSALGRARSKKIDVAGVVEKTVKTLLGTDVPDDAPLMGAGLDSLSAVDLVQTLGQELGTELEPTALFDYPTIGSLSKYLTAEIEPVDVTVPPSSPAASTKPRMKVVDVSGVVQKTVEELLGTVVPNDAPLMGAGLDSLSAVDLVQTLGQRLDTELEPTALFDYPTIVSLSKYLDEQMEPEIEPAQKNTMSIPSQLEAEDKAIQECFVVATAMCLPTVECSFTNGDLHGLSHGRYETATHVPATRWNMDSIDTRRFSADARSRVRYGSFLQSDFSMFDNTMFRISPAEARPLEPQQRMLLEVGYEALHRQGQNRSTLVDSDTGIFTGMMNMDAQYFVPSVPGPYDMTGITYSAAGARLSYVFAMRGPCMVFDTACSSSLIAMHAARRSMQHNECPLALTIGPNAILHPSAHVGPALTGMTSIRGRCHTFDARADGYLRGEGCGAVVLETEQRGNHVSCLGSSARHNGQSATFTALNGLSQQLLIKAALSDASTTIGTVMEAHGTGTGLGDPIEISSISAIVKKSGHKSCSVCAIKGNVGHTESTAGVANVIEVIGLLKLGEMALNVQLRTLNPQVRQVRAEVLHSSVDTNPMYRGKTQTGGASSFGWSGIIAHGVFRYERSGTTKSEERTLASASLYRNSLHLVRRSDDGPSRLRWLAVTPEVRQSLTNDAVIFSGALAPATVAFLSHHVVGGSILLPGVSFIEMAFAASPGHASLTAIAYLRPCSLPSPTDRSGERCVLRCMQRGAALEIASQRIGAK</sequence>
<keyword evidence="3" id="KW-0808">Transferase</keyword>
<dbReference type="Proteomes" id="UP000789595">
    <property type="component" value="Unassembled WGS sequence"/>
</dbReference>
<dbReference type="Pfam" id="PF21089">
    <property type="entry name" value="PKS_DH_N"/>
    <property type="match status" value="2"/>
</dbReference>
<organism evidence="6 7">
    <name type="scientific">Pelagomonas calceolata</name>
    <dbReference type="NCBI Taxonomy" id="35677"/>
    <lineage>
        <taxon>Eukaryota</taxon>
        <taxon>Sar</taxon>
        <taxon>Stramenopiles</taxon>
        <taxon>Ochrophyta</taxon>
        <taxon>Pelagophyceae</taxon>
        <taxon>Pelagomonadales</taxon>
        <taxon>Pelagomonadaceae</taxon>
        <taxon>Pelagomonas</taxon>
    </lineage>
</organism>
<accession>A0A8J2WSX3</accession>
<dbReference type="Pfam" id="PF00550">
    <property type="entry name" value="PP-binding"/>
    <property type="match status" value="4"/>
</dbReference>
<evidence type="ECO:0000259" key="4">
    <source>
        <dbReference type="PROSITE" id="PS50075"/>
    </source>
</evidence>
<dbReference type="InterPro" id="IPR016039">
    <property type="entry name" value="Thiolase-like"/>
</dbReference>
<evidence type="ECO:0000313" key="6">
    <source>
        <dbReference type="EMBL" id="CAH0367057.1"/>
    </source>
</evidence>
<dbReference type="Pfam" id="PF02801">
    <property type="entry name" value="Ketoacyl-synt_C"/>
    <property type="match status" value="2"/>
</dbReference>
<dbReference type="SMART" id="SM00823">
    <property type="entry name" value="PKS_PP"/>
    <property type="match status" value="3"/>
</dbReference>
<feature type="domain" description="Carrier" evidence="4">
    <location>
        <begin position="76"/>
        <end position="150"/>
    </location>
</feature>
<dbReference type="InterPro" id="IPR018201">
    <property type="entry name" value="Ketoacyl_synth_AS"/>
</dbReference>
<reference evidence="6" key="1">
    <citation type="submission" date="2021-11" db="EMBL/GenBank/DDBJ databases">
        <authorList>
            <consortium name="Genoscope - CEA"/>
            <person name="William W."/>
        </authorList>
    </citation>
    <scope>NUCLEOTIDE SEQUENCE</scope>
</reference>
<feature type="domain" description="Carrier" evidence="4">
    <location>
        <begin position="1"/>
        <end position="47"/>
    </location>
</feature>
<dbReference type="Gene3D" id="3.40.47.10">
    <property type="match status" value="2"/>
</dbReference>
<gene>
    <name evidence="6" type="ORF">PECAL_2P00540</name>
</gene>
<dbReference type="PROSITE" id="PS52004">
    <property type="entry name" value="KS3_2"/>
    <property type="match status" value="2"/>
</dbReference>
<keyword evidence="7" id="KW-1185">Reference proteome</keyword>
<dbReference type="Gene3D" id="3.10.129.110">
    <property type="entry name" value="Polyketide synthase dehydratase"/>
    <property type="match status" value="1"/>
</dbReference>
<comment type="caution">
    <text evidence="6">The sequence shown here is derived from an EMBL/GenBank/DDBJ whole genome shotgun (WGS) entry which is preliminary data.</text>
</comment>
<evidence type="ECO:0000256" key="3">
    <source>
        <dbReference type="ARBA" id="ARBA00022679"/>
    </source>
</evidence>
<dbReference type="CDD" id="cd00833">
    <property type="entry name" value="PKS"/>
    <property type="match status" value="2"/>
</dbReference>
<feature type="domain" description="Carrier" evidence="4">
    <location>
        <begin position="937"/>
        <end position="1012"/>
    </location>
</feature>
<evidence type="ECO:0000256" key="1">
    <source>
        <dbReference type="ARBA" id="ARBA00022450"/>
    </source>
</evidence>
<dbReference type="SUPFAM" id="SSF53901">
    <property type="entry name" value="Thiolase-like"/>
    <property type="match status" value="3"/>
</dbReference>
<dbReference type="EMBL" id="CAKKNE010000002">
    <property type="protein sequence ID" value="CAH0367057.1"/>
    <property type="molecule type" value="Genomic_DNA"/>
</dbReference>
<dbReference type="InterPro" id="IPR006162">
    <property type="entry name" value="Ppantetheine_attach_site"/>
</dbReference>
<dbReference type="InterPro" id="IPR042104">
    <property type="entry name" value="PKS_dehydratase_sf"/>
</dbReference>
<dbReference type="SMART" id="SM01294">
    <property type="entry name" value="PKS_PP_betabranch"/>
    <property type="match status" value="3"/>
</dbReference>
<dbReference type="SMART" id="SM00826">
    <property type="entry name" value="PKS_DH"/>
    <property type="match status" value="1"/>
</dbReference>
<dbReference type="GO" id="GO:0031177">
    <property type="term" value="F:phosphopantetheine binding"/>
    <property type="evidence" value="ECO:0007669"/>
    <property type="project" value="InterPro"/>
</dbReference>
<dbReference type="InterPro" id="IPR050091">
    <property type="entry name" value="PKS_NRPS_Biosynth_Enz"/>
</dbReference>
<protein>
    <submittedName>
        <fullName evidence="6">Uncharacterized protein</fullName>
    </submittedName>
</protein>
<dbReference type="InterPro" id="IPR020807">
    <property type="entry name" value="PKS_DH"/>
</dbReference>
<keyword evidence="1" id="KW-0596">Phosphopantetheine</keyword>
<dbReference type="GO" id="GO:0006633">
    <property type="term" value="P:fatty acid biosynthetic process"/>
    <property type="evidence" value="ECO:0007669"/>
    <property type="project" value="InterPro"/>
</dbReference>
<dbReference type="Gene3D" id="3.10.129.10">
    <property type="entry name" value="Hotdog Thioesterase"/>
    <property type="match status" value="1"/>
</dbReference>
<dbReference type="InterPro" id="IPR036736">
    <property type="entry name" value="ACP-like_sf"/>
</dbReference>
<keyword evidence="2" id="KW-0597">Phosphoprotein</keyword>
<dbReference type="PANTHER" id="PTHR43775:SF37">
    <property type="entry name" value="SI:DKEY-61P9.11"/>
    <property type="match status" value="1"/>
</dbReference>
<dbReference type="GO" id="GO:0004312">
    <property type="term" value="F:fatty acid synthase activity"/>
    <property type="evidence" value="ECO:0007669"/>
    <property type="project" value="TreeGrafter"/>
</dbReference>
<dbReference type="SUPFAM" id="SSF47336">
    <property type="entry name" value="ACP-like"/>
    <property type="match status" value="4"/>
</dbReference>
<evidence type="ECO:0000259" key="5">
    <source>
        <dbReference type="PROSITE" id="PS52004"/>
    </source>
</evidence>
<dbReference type="GO" id="GO:0004315">
    <property type="term" value="F:3-oxoacyl-[acyl-carrier-protein] synthase activity"/>
    <property type="evidence" value="ECO:0007669"/>
    <property type="project" value="InterPro"/>
</dbReference>
<dbReference type="PROSITE" id="PS50075">
    <property type="entry name" value="CARRIER"/>
    <property type="match status" value="4"/>
</dbReference>
<name>A0A8J2WSX3_9STRA</name>
<dbReference type="OrthoDB" id="416130at2759"/>